<dbReference type="Gene3D" id="2.40.100.10">
    <property type="entry name" value="Cyclophilin-like"/>
    <property type="match status" value="1"/>
</dbReference>
<dbReference type="PRINTS" id="PR00153">
    <property type="entry name" value="CSAPPISMRASE"/>
</dbReference>
<comment type="function">
    <text evidence="4">PPIases accelerate the folding of proteins. It catalyzes the cis-trans isomerization of proline imidic peptide bonds in oligopeptides.</text>
</comment>
<dbReference type="Proteomes" id="UP001215231">
    <property type="component" value="Chromosome"/>
</dbReference>
<dbReference type="InterPro" id="IPR044665">
    <property type="entry name" value="E_coli_cyclophilin_A-like"/>
</dbReference>
<accession>A0ABY7VBE9</accession>
<feature type="signal peptide" evidence="4">
    <location>
        <begin position="1"/>
        <end position="22"/>
    </location>
</feature>
<evidence type="ECO:0000256" key="1">
    <source>
        <dbReference type="ARBA" id="ARBA00007365"/>
    </source>
</evidence>
<feature type="domain" description="PPIase cyclophilin-type" evidence="5">
    <location>
        <begin position="32"/>
        <end position="194"/>
    </location>
</feature>
<dbReference type="PANTHER" id="PTHR43246">
    <property type="entry name" value="PEPTIDYL-PROLYL CIS-TRANS ISOMERASE CYP38, CHLOROPLASTIC"/>
    <property type="match status" value="1"/>
</dbReference>
<comment type="catalytic activity">
    <reaction evidence="4">
        <text>[protein]-peptidylproline (omega=180) = [protein]-peptidylproline (omega=0)</text>
        <dbReference type="Rhea" id="RHEA:16237"/>
        <dbReference type="Rhea" id="RHEA-COMP:10747"/>
        <dbReference type="Rhea" id="RHEA-COMP:10748"/>
        <dbReference type="ChEBI" id="CHEBI:83833"/>
        <dbReference type="ChEBI" id="CHEBI:83834"/>
        <dbReference type="EC" id="5.2.1.8"/>
    </reaction>
</comment>
<dbReference type="InterPro" id="IPR029000">
    <property type="entry name" value="Cyclophilin-like_dom_sf"/>
</dbReference>
<dbReference type="GO" id="GO:0016853">
    <property type="term" value="F:isomerase activity"/>
    <property type="evidence" value="ECO:0007669"/>
    <property type="project" value="UniProtKB-KW"/>
</dbReference>
<dbReference type="InterPro" id="IPR020892">
    <property type="entry name" value="Cyclophilin-type_PPIase_CS"/>
</dbReference>
<name>A0ABY7VBE9_9GAMM</name>
<sequence>MKAVNLKFLALFLLCLSFFSQAKNVAIDPNNIYPRVKMETSMGVIIVELDRVKAPLTVDNFLTYVVTGEYNNTIFHRIMADFIVQGGGYDPMFIEKKVNGDIVNESGNGLKNEAGTIAMAKENRPHTANRQFFFNVADNKSLDPGKRWGYAVFGSIVEGEEVLEAMAQVETDYNSEMAWADVPIKPVILKKATLLPAL</sequence>
<proteinExistence type="inferred from homology"/>
<organism evidence="6 7">
    <name type="scientific">Thalassomonas haliotis</name>
    <dbReference type="NCBI Taxonomy" id="485448"/>
    <lineage>
        <taxon>Bacteria</taxon>
        <taxon>Pseudomonadati</taxon>
        <taxon>Pseudomonadota</taxon>
        <taxon>Gammaproteobacteria</taxon>
        <taxon>Alteromonadales</taxon>
        <taxon>Colwelliaceae</taxon>
        <taxon>Thalassomonas</taxon>
    </lineage>
</organism>
<protein>
    <recommendedName>
        <fullName evidence="4">Peptidyl-prolyl cis-trans isomerase</fullName>
        <shortName evidence="4">PPIase</shortName>
        <ecNumber evidence="4">5.2.1.8</ecNumber>
    </recommendedName>
</protein>
<dbReference type="Pfam" id="PF00160">
    <property type="entry name" value="Pro_isomerase"/>
    <property type="match status" value="1"/>
</dbReference>
<dbReference type="PROSITE" id="PS50072">
    <property type="entry name" value="CSA_PPIASE_2"/>
    <property type="match status" value="1"/>
</dbReference>
<gene>
    <name evidence="6" type="ORF">H3N35_22175</name>
</gene>
<dbReference type="InterPro" id="IPR002130">
    <property type="entry name" value="Cyclophilin-type_PPIase_dom"/>
</dbReference>
<dbReference type="RefSeq" id="WP_274050988.1">
    <property type="nucleotide sequence ID" value="NZ_CP059693.1"/>
</dbReference>
<keyword evidence="4" id="KW-0732">Signal</keyword>
<evidence type="ECO:0000313" key="7">
    <source>
        <dbReference type="Proteomes" id="UP001215231"/>
    </source>
</evidence>
<keyword evidence="3 4" id="KW-0413">Isomerase</keyword>
<reference evidence="6 7" key="1">
    <citation type="journal article" date="2022" name="Mar. Drugs">
        <title>Bioassay-Guided Fractionation Leads to the Detection of Cholic Acid Generated by the Rare Thalassomonas sp.</title>
        <authorList>
            <person name="Pheiffer F."/>
            <person name="Schneider Y.K."/>
            <person name="Hansen E.H."/>
            <person name="Andersen J.H."/>
            <person name="Isaksson J."/>
            <person name="Busche T."/>
            <person name="R C."/>
            <person name="Kalinowski J."/>
            <person name="Zyl L.V."/>
            <person name="Trindade M."/>
        </authorList>
    </citation>
    <scope>NUCLEOTIDE SEQUENCE [LARGE SCALE GENOMIC DNA]</scope>
    <source>
        <strain evidence="6 7">A5K-61T</strain>
    </source>
</reference>
<evidence type="ECO:0000256" key="2">
    <source>
        <dbReference type="ARBA" id="ARBA00023110"/>
    </source>
</evidence>
<dbReference type="SUPFAM" id="SSF50891">
    <property type="entry name" value="Cyclophilin-like"/>
    <property type="match status" value="1"/>
</dbReference>
<evidence type="ECO:0000259" key="5">
    <source>
        <dbReference type="PROSITE" id="PS50072"/>
    </source>
</evidence>
<keyword evidence="2 4" id="KW-0697">Rotamase</keyword>
<dbReference type="EC" id="5.2.1.8" evidence="4"/>
<feature type="chain" id="PRO_5045006440" description="Peptidyl-prolyl cis-trans isomerase" evidence="4">
    <location>
        <begin position="23"/>
        <end position="198"/>
    </location>
</feature>
<evidence type="ECO:0000313" key="6">
    <source>
        <dbReference type="EMBL" id="WDE10919.1"/>
    </source>
</evidence>
<keyword evidence="7" id="KW-1185">Reference proteome</keyword>
<dbReference type="EMBL" id="CP059693">
    <property type="protein sequence ID" value="WDE10919.1"/>
    <property type="molecule type" value="Genomic_DNA"/>
</dbReference>
<comment type="similarity">
    <text evidence="1 4">Belongs to the cyclophilin-type PPIase family.</text>
</comment>
<dbReference type="PROSITE" id="PS00170">
    <property type="entry name" value="CSA_PPIASE_1"/>
    <property type="match status" value="1"/>
</dbReference>
<evidence type="ECO:0000256" key="4">
    <source>
        <dbReference type="RuleBase" id="RU363019"/>
    </source>
</evidence>
<evidence type="ECO:0000256" key="3">
    <source>
        <dbReference type="ARBA" id="ARBA00023235"/>
    </source>
</evidence>